<accession>A0A6C0CIX4</accession>
<organism evidence="2">
    <name type="scientific">viral metagenome</name>
    <dbReference type="NCBI Taxonomy" id="1070528"/>
    <lineage>
        <taxon>unclassified sequences</taxon>
        <taxon>metagenomes</taxon>
        <taxon>organismal metagenomes</taxon>
    </lineage>
</organism>
<evidence type="ECO:0000256" key="1">
    <source>
        <dbReference type="SAM" id="MobiDB-lite"/>
    </source>
</evidence>
<evidence type="ECO:0000313" key="2">
    <source>
        <dbReference type="EMBL" id="QHT04441.1"/>
    </source>
</evidence>
<sequence length="526" mass="59103">MSSSSSSMDLNIDDYTQDDLLALFDLSDNDNVTYDDIINASTPLINRYTSEDNYDYANFFQQAQNQLLEDLDYESDNDESNIQNNDTSQMGNLYSNEYPSQQQTDPNQSNKTTDRTQQVSIFNQDDNYVMNKNQLGVSNTYQLPVAQGQLNPNLKNTNTRLINIDSQYRETIIPFDPNPDGPSSATNFTLDLTDILNNTISLELTAFQIPYTWYLIDSSYQANNCFFVDTSMISIASGNYSNDELIATIKTSLQLDFPDLDISYNSNSGKTIFTNSSSPSSSTHTITFFDPSGILTCNSTCGITPKFNNNLGWILGFRGNVSYPPAEAATNPLYGQLVYDIPIGSTLTSEAFLDTFGSKYFCLMLDDYNQNHLNKGLVGITPTQKYAEIPSYWNTDLQIAPDCQPPTFQQTKAPSYIQNSPRKLTQAQLYTLNQTTQARVSTNKNMLTAPNTTDILALIPLRLANNLSPGQQIIDDFNLDEAKRIYFGPVDIERLRVRLINDKGYTVNLNGNDWSFTLTATTLYQY</sequence>
<dbReference type="EMBL" id="MN739429">
    <property type="protein sequence ID" value="QHT04441.1"/>
    <property type="molecule type" value="Genomic_DNA"/>
</dbReference>
<reference evidence="2" key="1">
    <citation type="journal article" date="2020" name="Nature">
        <title>Giant virus diversity and host interactions through global metagenomics.</title>
        <authorList>
            <person name="Schulz F."/>
            <person name="Roux S."/>
            <person name="Paez-Espino D."/>
            <person name="Jungbluth S."/>
            <person name="Walsh D.A."/>
            <person name="Denef V.J."/>
            <person name="McMahon K.D."/>
            <person name="Konstantinidis K.T."/>
            <person name="Eloe-Fadrosh E.A."/>
            <person name="Kyrpides N.C."/>
            <person name="Woyke T."/>
        </authorList>
    </citation>
    <scope>NUCLEOTIDE SEQUENCE</scope>
    <source>
        <strain evidence="2">GVMAG-M-3300021185-45</strain>
    </source>
</reference>
<dbReference type="AlphaFoldDB" id="A0A6C0CIX4"/>
<name>A0A6C0CIX4_9ZZZZ</name>
<feature type="compositionally biased region" description="Polar residues" evidence="1">
    <location>
        <begin position="80"/>
        <end position="115"/>
    </location>
</feature>
<proteinExistence type="predicted"/>
<protein>
    <submittedName>
        <fullName evidence="2">Uncharacterized protein</fullName>
    </submittedName>
</protein>
<feature type="region of interest" description="Disordered" evidence="1">
    <location>
        <begin position="76"/>
        <end position="115"/>
    </location>
</feature>